<accession>A0A3M0G820</accession>
<evidence type="ECO:0000313" key="2">
    <source>
        <dbReference type="EMBL" id="RMB61180.1"/>
    </source>
</evidence>
<sequence length="204" mass="20856">MPFLPARGDRLPARCAQLLGGLALFGASIALIVRAELGVMPWTVLEQGLTNAAGLSIGVWSVLIGVLLLAVSMWLGLRPGVGTLLNIVLVGLTIDAVLAVLPPLEGLPLRIGALVLGIALNGVATGAYIGAGLGHGPRDGLVTSLAGRSGRTLRLTRTVVEVSVVVLGVALGGQLGVGTVAFALAIGPLMHFFVPLLDMRRRSV</sequence>
<gene>
    <name evidence="2" type="ORF">EAX62_00405</name>
</gene>
<dbReference type="EMBL" id="REFW01000001">
    <property type="protein sequence ID" value="RMB61180.1"/>
    <property type="molecule type" value="Genomic_DNA"/>
</dbReference>
<proteinExistence type="predicted"/>
<feature type="transmembrane region" description="Helical" evidence="1">
    <location>
        <begin position="53"/>
        <end position="77"/>
    </location>
</feature>
<name>A0A3M0G820_9ACTN</name>
<keyword evidence="3" id="KW-1185">Reference proteome</keyword>
<feature type="transmembrane region" description="Helical" evidence="1">
    <location>
        <begin position="84"/>
        <end position="104"/>
    </location>
</feature>
<dbReference type="InterPro" id="IPR038750">
    <property type="entry name" value="YczE/YyaS-like"/>
</dbReference>
<protein>
    <recommendedName>
        <fullName evidence="4">YitT family protein</fullName>
    </recommendedName>
</protein>
<comment type="caution">
    <text evidence="2">The sequence shown here is derived from an EMBL/GenBank/DDBJ whole genome shotgun (WGS) entry which is preliminary data.</text>
</comment>
<keyword evidence="1" id="KW-1133">Transmembrane helix</keyword>
<evidence type="ECO:0008006" key="4">
    <source>
        <dbReference type="Google" id="ProtNLM"/>
    </source>
</evidence>
<dbReference type="PANTHER" id="PTHR40078:SF1">
    <property type="entry name" value="INTEGRAL MEMBRANE PROTEIN"/>
    <property type="match status" value="1"/>
</dbReference>
<feature type="transmembrane region" description="Helical" evidence="1">
    <location>
        <begin position="110"/>
        <end position="134"/>
    </location>
</feature>
<dbReference type="PANTHER" id="PTHR40078">
    <property type="entry name" value="INTEGRAL MEMBRANE PROTEIN-RELATED"/>
    <property type="match status" value="1"/>
</dbReference>
<keyword evidence="1" id="KW-0812">Transmembrane</keyword>
<keyword evidence="1" id="KW-0472">Membrane</keyword>
<dbReference type="Pfam" id="PF19700">
    <property type="entry name" value="DUF6198"/>
    <property type="match status" value="1"/>
</dbReference>
<dbReference type="OrthoDB" id="154912at2"/>
<evidence type="ECO:0000313" key="3">
    <source>
        <dbReference type="Proteomes" id="UP000275256"/>
    </source>
</evidence>
<dbReference type="RefSeq" id="WP_121899726.1">
    <property type="nucleotide sequence ID" value="NZ_REFW01000001.1"/>
</dbReference>
<dbReference type="Proteomes" id="UP000275256">
    <property type="component" value="Unassembled WGS sequence"/>
</dbReference>
<reference evidence="2 3" key="1">
    <citation type="submission" date="2018-10" db="EMBL/GenBank/DDBJ databases">
        <title>Tessaracoccus antarcticuss sp. nov., isolated from sediment.</title>
        <authorList>
            <person name="Zhou L.Y."/>
            <person name="Du Z.J."/>
        </authorList>
    </citation>
    <scope>NUCLEOTIDE SEQUENCE [LARGE SCALE GENOMIC DNA]</scope>
    <source>
        <strain evidence="2 3">JDX10</strain>
    </source>
</reference>
<feature type="transmembrane region" description="Helical" evidence="1">
    <location>
        <begin position="12"/>
        <end position="33"/>
    </location>
</feature>
<organism evidence="2 3">
    <name type="scientific">Tessaracoccus antarcticus</name>
    <dbReference type="NCBI Taxonomy" id="2479848"/>
    <lineage>
        <taxon>Bacteria</taxon>
        <taxon>Bacillati</taxon>
        <taxon>Actinomycetota</taxon>
        <taxon>Actinomycetes</taxon>
        <taxon>Propionibacteriales</taxon>
        <taxon>Propionibacteriaceae</taxon>
        <taxon>Tessaracoccus</taxon>
    </lineage>
</organism>
<dbReference type="AlphaFoldDB" id="A0A3M0G820"/>
<evidence type="ECO:0000256" key="1">
    <source>
        <dbReference type="SAM" id="Phobius"/>
    </source>
</evidence>